<evidence type="ECO:0000256" key="1">
    <source>
        <dbReference type="SAM" id="MobiDB-lite"/>
    </source>
</evidence>
<accession>A0A292PWL6</accession>
<dbReference type="EMBL" id="LN891033">
    <property type="protein sequence ID" value="CUS11018.1"/>
    <property type="molecule type" value="Genomic_DNA"/>
</dbReference>
<dbReference type="GO" id="GO:0005783">
    <property type="term" value="C:endoplasmic reticulum"/>
    <property type="evidence" value="ECO:0007669"/>
    <property type="project" value="TreeGrafter"/>
</dbReference>
<evidence type="ECO:0000313" key="5">
    <source>
        <dbReference type="Proteomes" id="UP001412239"/>
    </source>
</evidence>
<feature type="domain" description="DUF1746" evidence="3">
    <location>
        <begin position="45"/>
        <end position="159"/>
    </location>
</feature>
<keyword evidence="2" id="KW-1133">Transmembrane helix</keyword>
<dbReference type="GO" id="GO:0032933">
    <property type="term" value="P:SREBP signaling pathway"/>
    <property type="evidence" value="ECO:0007669"/>
    <property type="project" value="InterPro"/>
</dbReference>
<feature type="transmembrane region" description="Helical" evidence="2">
    <location>
        <begin position="94"/>
        <end position="111"/>
    </location>
</feature>
<protein>
    <recommendedName>
        <fullName evidence="3">DUF1746 domain-containing protein</fullName>
    </recommendedName>
</protein>
<proteinExistence type="predicted"/>
<dbReference type="Proteomes" id="UP001412239">
    <property type="component" value="Unassembled WGS sequence"/>
</dbReference>
<gene>
    <name evidence="4" type="ORF">GSTUAT00004885001</name>
</gene>
<organism evidence="4 5">
    <name type="scientific">Tuber aestivum</name>
    <name type="common">summer truffle</name>
    <dbReference type="NCBI Taxonomy" id="59557"/>
    <lineage>
        <taxon>Eukaryota</taxon>
        <taxon>Fungi</taxon>
        <taxon>Dikarya</taxon>
        <taxon>Ascomycota</taxon>
        <taxon>Pezizomycotina</taxon>
        <taxon>Pezizomycetes</taxon>
        <taxon>Pezizales</taxon>
        <taxon>Tuberaceae</taxon>
        <taxon>Tuber</taxon>
    </lineage>
</organism>
<dbReference type="GO" id="GO:0044695">
    <property type="term" value="C:Dsc E3 ubiquitin ligase complex"/>
    <property type="evidence" value="ECO:0007669"/>
    <property type="project" value="InterPro"/>
</dbReference>
<dbReference type="Pfam" id="PF08508">
    <property type="entry name" value="DUF1746"/>
    <property type="match status" value="1"/>
</dbReference>
<feature type="compositionally biased region" description="Low complexity" evidence="1">
    <location>
        <begin position="197"/>
        <end position="212"/>
    </location>
</feature>
<keyword evidence="2" id="KW-0472">Membrane</keyword>
<keyword evidence="2" id="KW-0812">Transmembrane</keyword>
<feature type="transmembrane region" description="Helical" evidence="2">
    <location>
        <begin position="145"/>
        <end position="165"/>
    </location>
</feature>
<evidence type="ECO:0000256" key="2">
    <source>
        <dbReference type="SAM" id="Phobius"/>
    </source>
</evidence>
<dbReference type="InterPro" id="IPR013715">
    <property type="entry name" value="DUF1746"/>
</dbReference>
<keyword evidence="5" id="KW-1185">Reference proteome</keyword>
<dbReference type="InterPro" id="IPR038967">
    <property type="entry name" value="Dsc4-like"/>
</dbReference>
<dbReference type="PANTHER" id="PTHR39405">
    <property type="entry name" value="DSC E3 UBIQUITIN LIGASE COMPLEX SUBUNIT 4"/>
    <property type="match status" value="1"/>
</dbReference>
<reference evidence="4" key="1">
    <citation type="submission" date="2015-10" db="EMBL/GenBank/DDBJ databases">
        <authorList>
            <person name="Regsiter A."/>
            <person name="william w."/>
        </authorList>
    </citation>
    <scope>NUCLEOTIDE SEQUENCE</scope>
    <source>
        <strain evidence="4">Montdore</strain>
    </source>
</reference>
<dbReference type="PANTHER" id="PTHR39405:SF1">
    <property type="entry name" value="DSC E3 UBIQUITIN LIGASE COMPLEX SUBUNIT 4"/>
    <property type="match status" value="1"/>
</dbReference>
<name>A0A292PWL6_9PEZI</name>
<feature type="region of interest" description="Disordered" evidence="1">
    <location>
        <begin position="1"/>
        <end position="22"/>
    </location>
</feature>
<evidence type="ECO:0000313" key="4">
    <source>
        <dbReference type="EMBL" id="CUS11018.1"/>
    </source>
</evidence>
<dbReference type="AlphaFoldDB" id="A0A292PWL6"/>
<evidence type="ECO:0000259" key="3">
    <source>
        <dbReference type="Pfam" id="PF08508"/>
    </source>
</evidence>
<sequence>MSDAGDRQPPAATQPEEEDQERNHDRYFKILRYKRSEFLDHLWRNLDRITYCYFGYLYYLDCSFFRFSLRCAIQMNYLTPKPMGFPIVPQKRSDIIALFGSGGFCFLWHVIASAPSAGELTNGYLHGGLIIDFIGQEGPISKWRLVYMDFAILFLQLVMLTVIAVKHDHDAESVRIEEGRQPPQDLDSEERGETRRYSTSSQESSSGRSARAQGDEEAILMNGDEPVAGSAETNMQKRTFEISSGEYLIAKIDIAKHVKKQWNKSATVTTDAPAMPHLRPT</sequence>
<feature type="region of interest" description="Disordered" evidence="1">
    <location>
        <begin position="174"/>
        <end position="213"/>
    </location>
</feature>